<accession>A0A0F9W248</accession>
<gene>
    <name evidence="2" type="ORF">LCGC14_0413650</name>
</gene>
<evidence type="ECO:0000313" key="2">
    <source>
        <dbReference type="EMBL" id="KKN72153.1"/>
    </source>
</evidence>
<dbReference type="SUPFAM" id="SSF53448">
    <property type="entry name" value="Nucleotide-diphospho-sugar transferases"/>
    <property type="match status" value="1"/>
</dbReference>
<evidence type="ECO:0000259" key="1">
    <source>
        <dbReference type="Pfam" id="PF00535"/>
    </source>
</evidence>
<dbReference type="InterPro" id="IPR001173">
    <property type="entry name" value="Glyco_trans_2-like"/>
</dbReference>
<name>A0A0F9W248_9ZZZZ</name>
<dbReference type="EMBL" id="LAZR01000368">
    <property type="protein sequence ID" value="KKN72153.1"/>
    <property type="molecule type" value="Genomic_DNA"/>
</dbReference>
<dbReference type="InterPro" id="IPR029044">
    <property type="entry name" value="Nucleotide-diphossugar_trans"/>
</dbReference>
<dbReference type="Pfam" id="PF00535">
    <property type="entry name" value="Glycos_transf_2"/>
    <property type="match status" value="1"/>
</dbReference>
<protein>
    <recommendedName>
        <fullName evidence="1">Glycosyltransferase 2-like domain-containing protein</fullName>
    </recommendedName>
</protein>
<organism evidence="2">
    <name type="scientific">marine sediment metagenome</name>
    <dbReference type="NCBI Taxonomy" id="412755"/>
    <lineage>
        <taxon>unclassified sequences</taxon>
        <taxon>metagenomes</taxon>
        <taxon>ecological metagenomes</taxon>
    </lineage>
</organism>
<comment type="caution">
    <text evidence="2">The sequence shown here is derived from an EMBL/GenBank/DDBJ whole genome shotgun (WGS) entry which is preliminary data.</text>
</comment>
<dbReference type="PANTHER" id="PTHR43179">
    <property type="entry name" value="RHAMNOSYLTRANSFERASE WBBL"/>
    <property type="match status" value="1"/>
</dbReference>
<dbReference type="PANTHER" id="PTHR43179:SF7">
    <property type="entry name" value="RHAMNOSYLTRANSFERASE WBBL"/>
    <property type="match status" value="1"/>
</dbReference>
<dbReference type="Gene3D" id="3.90.550.10">
    <property type="entry name" value="Spore Coat Polysaccharide Biosynthesis Protein SpsA, Chain A"/>
    <property type="match status" value="1"/>
</dbReference>
<feature type="domain" description="Glycosyltransferase 2-like" evidence="1">
    <location>
        <begin position="29"/>
        <end position="141"/>
    </location>
</feature>
<sequence>MIELKKDIKNTTSDDDMFTVQKDSSIDLSIIVPVFNNVNFTMLALEGLGKLPSNYEVLIVDNNSEDDTEEVVEEFITKAPKDRASISYIGCPRNMGFSAANNKGFKYSRGRNILFLNNDIRIEDDFETWPEEMVRLAEEGYIIGADGGLLDGQFNYVTTGTNLPRTNRWYLSGWCLCGSRETFDKLKLNHYSNSEGQIVEGTQSWGPWNEKFFLYFEDGDLTWRARDLGIELKEIRVPIHHFGRITGRKYGMFGYYKKSQRIFKIEWKERYRS</sequence>
<reference evidence="2" key="1">
    <citation type="journal article" date="2015" name="Nature">
        <title>Complex archaea that bridge the gap between prokaryotes and eukaryotes.</title>
        <authorList>
            <person name="Spang A."/>
            <person name="Saw J.H."/>
            <person name="Jorgensen S.L."/>
            <person name="Zaremba-Niedzwiedzka K."/>
            <person name="Martijn J."/>
            <person name="Lind A.E."/>
            <person name="van Eijk R."/>
            <person name="Schleper C."/>
            <person name="Guy L."/>
            <person name="Ettema T.J."/>
        </authorList>
    </citation>
    <scope>NUCLEOTIDE SEQUENCE</scope>
</reference>
<dbReference type="AlphaFoldDB" id="A0A0F9W248"/>
<proteinExistence type="predicted"/>